<comment type="similarity">
    <text evidence="1">Belongs to the cytochrome P450 family.</text>
</comment>
<dbReference type="EMBL" id="JAAGOX010000055">
    <property type="protein sequence ID" value="NDW47509.1"/>
    <property type="molecule type" value="Genomic_DNA"/>
</dbReference>
<evidence type="ECO:0000256" key="3">
    <source>
        <dbReference type="ARBA" id="ARBA00022723"/>
    </source>
</evidence>
<dbReference type="InterPro" id="IPR036396">
    <property type="entry name" value="Cyt_P450_sf"/>
</dbReference>
<evidence type="ECO:0000256" key="6">
    <source>
        <dbReference type="ARBA" id="ARBA00023033"/>
    </source>
</evidence>
<accession>A0A6B2NYL2</accession>
<evidence type="ECO:0000256" key="1">
    <source>
        <dbReference type="ARBA" id="ARBA00010617"/>
    </source>
</evidence>
<comment type="caution">
    <text evidence="8">The sequence shown here is derived from an EMBL/GenBank/DDBJ whole genome shotgun (WGS) entry which is preliminary data.</text>
</comment>
<evidence type="ECO:0000313" key="8">
    <source>
        <dbReference type="EMBL" id="NDW47509.1"/>
    </source>
</evidence>
<keyword evidence="5 7" id="KW-0408">Iron</keyword>
<feature type="binding site" description="axial binding residue" evidence="7">
    <location>
        <position position="398"/>
    </location>
    <ligand>
        <name>heme</name>
        <dbReference type="ChEBI" id="CHEBI:30413"/>
    </ligand>
    <ligandPart>
        <name>Fe</name>
        <dbReference type="ChEBI" id="CHEBI:18248"/>
    </ligandPart>
</feature>
<dbReference type="Gene3D" id="1.10.630.10">
    <property type="entry name" value="Cytochrome P450"/>
    <property type="match status" value="1"/>
</dbReference>
<dbReference type="AlphaFoldDB" id="A0A6B2NYL2"/>
<keyword evidence="6" id="KW-0503">Monooxygenase</keyword>
<dbReference type="GO" id="GO:0016705">
    <property type="term" value="F:oxidoreductase activity, acting on paired donors, with incorporation or reduction of molecular oxygen"/>
    <property type="evidence" value="ECO:0007669"/>
    <property type="project" value="InterPro"/>
</dbReference>
<reference evidence="8" key="1">
    <citation type="submission" date="2020-02" db="EMBL/GenBank/DDBJ databases">
        <title>Delineation of the pyrene-degrading pathway in Roseobacter clade bacteria by genomic analysis.</title>
        <authorList>
            <person name="Zhou H."/>
            <person name="Wang H."/>
        </authorList>
    </citation>
    <scope>NUCLEOTIDE SEQUENCE</scope>
    <source>
        <strain evidence="8">PrR005</strain>
    </source>
</reference>
<sequence>MIPPKPPARPDKVSLWRYLKLFRQDLLSAQPARLYRAWMAEFRTPFFRSYLVNQPDLVDTVLKGRPDDFPKSNRISEGLRPLLGNSVFLTNGETWKRQRRIIDPAFEGGRLRDTFPAMWAASEAAVNRLAAQAGQETEIEEITSHAAADVIFRTLFSIPIEHEVAAQVFTRFRAYQRAQPLLNLAAFVPVPRWVPRFHSRQTRRNAAVIRGLIRQLTDTRMEEIRAGTAPDDLATKIMTTTDPQTGDRFDTSEMVDQVAIFFLAGHETSASALAWTLYLMALYPEWQEKLAEEARALDSPPDFSVMSKLRLSRDVFREALRLYPPVPMMVRETTCPEHFRDRDVPKGAQIVLSPWHLHRHERLWERPDDFDPGRWHTENGKICQRNAYMPFSAGPRVCTGAGFAMVEGPLILSMLLRRFRFERIAGRDPVPVAHLTVRAADGIWLRVLER</sequence>
<dbReference type="PANTHER" id="PTHR24291">
    <property type="entry name" value="CYTOCHROME P450 FAMILY 4"/>
    <property type="match status" value="1"/>
</dbReference>
<organism evidence="8">
    <name type="scientific">Ruegeria sp. PrR005</name>
    <dbReference type="NCBI Taxonomy" id="2706882"/>
    <lineage>
        <taxon>Bacteria</taxon>
        <taxon>Pseudomonadati</taxon>
        <taxon>Pseudomonadota</taxon>
        <taxon>Alphaproteobacteria</taxon>
        <taxon>Rhodobacterales</taxon>
        <taxon>Roseobacteraceae</taxon>
        <taxon>Ruegeria</taxon>
    </lineage>
</organism>
<dbReference type="GO" id="GO:0020037">
    <property type="term" value="F:heme binding"/>
    <property type="evidence" value="ECO:0007669"/>
    <property type="project" value="InterPro"/>
</dbReference>
<dbReference type="InterPro" id="IPR050196">
    <property type="entry name" value="Cytochrome_P450_Monoox"/>
</dbReference>
<proteinExistence type="inferred from homology"/>
<protein>
    <submittedName>
        <fullName evidence="8">Cytochrome P450</fullName>
    </submittedName>
</protein>
<gene>
    <name evidence="8" type="ORF">G0P99_21410</name>
</gene>
<dbReference type="PRINTS" id="PR00463">
    <property type="entry name" value="EP450I"/>
</dbReference>
<evidence type="ECO:0000256" key="4">
    <source>
        <dbReference type="ARBA" id="ARBA00023002"/>
    </source>
</evidence>
<dbReference type="GO" id="GO:0004497">
    <property type="term" value="F:monooxygenase activity"/>
    <property type="evidence" value="ECO:0007669"/>
    <property type="project" value="UniProtKB-KW"/>
</dbReference>
<evidence type="ECO:0000256" key="5">
    <source>
        <dbReference type="ARBA" id="ARBA00023004"/>
    </source>
</evidence>
<dbReference type="GO" id="GO:0005506">
    <property type="term" value="F:iron ion binding"/>
    <property type="evidence" value="ECO:0007669"/>
    <property type="project" value="InterPro"/>
</dbReference>
<dbReference type="InterPro" id="IPR002401">
    <property type="entry name" value="Cyt_P450_E_grp-I"/>
</dbReference>
<dbReference type="PANTHER" id="PTHR24291:SF50">
    <property type="entry name" value="BIFUNCTIONAL ALBAFLAVENONE MONOOXYGENASE_TERPENE SYNTHASE"/>
    <property type="match status" value="1"/>
</dbReference>
<dbReference type="InterPro" id="IPR001128">
    <property type="entry name" value="Cyt_P450"/>
</dbReference>
<evidence type="ECO:0000256" key="7">
    <source>
        <dbReference type="PIRSR" id="PIRSR602401-1"/>
    </source>
</evidence>
<evidence type="ECO:0000256" key="2">
    <source>
        <dbReference type="ARBA" id="ARBA00022617"/>
    </source>
</evidence>
<dbReference type="PRINTS" id="PR00385">
    <property type="entry name" value="P450"/>
</dbReference>
<name>A0A6B2NYL2_9RHOB</name>
<dbReference type="Pfam" id="PF00067">
    <property type="entry name" value="p450"/>
    <property type="match status" value="1"/>
</dbReference>
<keyword evidence="4" id="KW-0560">Oxidoreductase</keyword>
<keyword evidence="2 7" id="KW-0349">Heme</keyword>
<keyword evidence="3 7" id="KW-0479">Metal-binding</keyword>
<dbReference type="RefSeq" id="WP_164132526.1">
    <property type="nucleotide sequence ID" value="NZ_JAAGOX010000055.1"/>
</dbReference>
<comment type="cofactor">
    <cofactor evidence="7">
        <name>heme</name>
        <dbReference type="ChEBI" id="CHEBI:30413"/>
    </cofactor>
</comment>
<dbReference type="SUPFAM" id="SSF48264">
    <property type="entry name" value="Cytochrome P450"/>
    <property type="match status" value="1"/>
</dbReference>